<name>A0ABT6FCC9_9BACT</name>
<comment type="caution">
    <text evidence="1">The sequence shown here is derived from an EMBL/GenBank/DDBJ whole genome shotgun (WGS) entry which is preliminary data.</text>
</comment>
<keyword evidence="2" id="KW-1185">Reference proteome</keyword>
<evidence type="ECO:0000313" key="1">
    <source>
        <dbReference type="EMBL" id="MDG3005156.1"/>
    </source>
</evidence>
<evidence type="ECO:0000313" key="2">
    <source>
        <dbReference type="Proteomes" id="UP001216907"/>
    </source>
</evidence>
<sequence>MTSERERVFINHCRRLARTAMAAGVPLTVAWGVIAQRADRMTPRLRTEHERETFLAIMQRLRVELFQDYAVASS</sequence>
<protein>
    <submittedName>
        <fullName evidence="1">Uncharacterized protein</fullName>
    </submittedName>
</protein>
<dbReference type="EMBL" id="JARRAG010000002">
    <property type="protein sequence ID" value="MDG3005156.1"/>
    <property type="molecule type" value="Genomic_DNA"/>
</dbReference>
<accession>A0ABT6FCC9</accession>
<gene>
    <name evidence="1" type="ORF">PZE19_15310</name>
</gene>
<dbReference type="RefSeq" id="WP_277861503.1">
    <property type="nucleotide sequence ID" value="NZ_JARRAG010000002.1"/>
</dbReference>
<dbReference type="Proteomes" id="UP001216907">
    <property type="component" value="Unassembled WGS sequence"/>
</dbReference>
<reference evidence="1 2" key="1">
    <citation type="submission" date="2023-03" db="EMBL/GenBank/DDBJ databases">
        <title>Paludisphaera mucosa sp. nov. a novel planctomycete from northern fen.</title>
        <authorList>
            <person name="Ivanova A."/>
        </authorList>
    </citation>
    <scope>NUCLEOTIDE SEQUENCE [LARGE SCALE GENOMIC DNA]</scope>
    <source>
        <strain evidence="1 2">Pla2</strain>
    </source>
</reference>
<proteinExistence type="predicted"/>
<organism evidence="1 2">
    <name type="scientific">Paludisphaera mucosa</name>
    <dbReference type="NCBI Taxonomy" id="3030827"/>
    <lineage>
        <taxon>Bacteria</taxon>
        <taxon>Pseudomonadati</taxon>
        <taxon>Planctomycetota</taxon>
        <taxon>Planctomycetia</taxon>
        <taxon>Isosphaerales</taxon>
        <taxon>Isosphaeraceae</taxon>
        <taxon>Paludisphaera</taxon>
    </lineage>
</organism>